<comment type="caution">
    <text evidence="1">The sequence shown here is derived from an EMBL/GenBank/DDBJ whole genome shotgun (WGS) entry which is preliminary data.</text>
</comment>
<keyword evidence="2" id="KW-1185">Reference proteome</keyword>
<evidence type="ECO:0008006" key="3">
    <source>
        <dbReference type="Google" id="ProtNLM"/>
    </source>
</evidence>
<dbReference type="EMBL" id="JFHN01000041">
    <property type="protein sequence ID" value="EXU76005.1"/>
    <property type="molecule type" value="Genomic_DNA"/>
</dbReference>
<gene>
    <name evidence="1" type="ORF">BG55_08045</name>
</gene>
<reference evidence="1 2" key="1">
    <citation type="submission" date="2014-02" db="EMBL/GenBank/DDBJ databases">
        <title>Draft genome of Erwinia mallotivora strain BT-MARDI, a papaya dieback pathogen.</title>
        <authorList>
            <person name="Redzuan R."/>
            <person name="Abu Bakar N."/>
            <person name="Badrun R."/>
            <person name="Mohd Raih M.F."/>
            <person name="Rozano L."/>
            <person name="Mat Amin N."/>
        </authorList>
    </citation>
    <scope>NUCLEOTIDE SEQUENCE [LARGE SCALE GENOMIC DNA]</scope>
    <source>
        <strain evidence="1 2">BT-MARDI</strain>
    </source>
</reference>
<sequence>MRNIETRNFKADEAVLTALLSKAKNEQRSDDALAVSFRLSAIAIHARKKELTATEIIELLDTEAVCFENQSQELR</sequence>
<name>A0A014NQ92_9GAMM</name>
<evidence type="ECO:0000313" key="1">
    <source>
        <dbReference type="EMBL" id="EXU76005.1"/>
    </source>
</evidence>
<accession>A0A014NQ92</accession>
<proteinExistence type="predicted"/>
<evidence type="ECO:0000313" key="2">
    <source>
        <dbReference type="Proteomes" id="UP000019918"/>
    </source>
</evidence>
<dbReference type="PATRIC" id="fig|69222.5.peg.1649"/>
<protein>
    <recommendedName>
        <fullName evidence="3">DUF2732 domain-containing protein</fullName>
    </recommendedName>
</protein>
<dbReference type="STRING" id="69222.BG55_08045"/>
<organism evidence="1 2">
    <name type="scientific">Erwinia mallotivora</name>
    <dbReference type="NCBI Taxonomy" id="69222"/>
    <lineage>
        <taxon>Bacteria</taxon>
        <taxon>Pseudomonadati</taxon>
        <taxon>Pseudomonadota</taxon>
        <taxon>Gammaproteobacteria</taxon>
        <taxon>Enterobacterales</taxon>
        <taxon>Erwiniaceae</taxon>
        <taxon>Erwinia</taxon>
    </lineage>
</organism>
<dbReference type="RefSeq" id="WP_034936108.1">
    <property type="nucleotide sequence ID" value="NZ_JFHN01000041.1"/>
</dbReference>
<dbReference type="OrthoDB" id="6546490at2"/>
<dbReference type="InterPro" id="IPR020126">
    <property type="entry name" value="DUF2732"/>
</dbReference>
<dbReference type="AlphaFoldDB" id="A0A014NQ92"/>
<dbReference type="Proteomes" id="UP000019918">
    <property type="component" value="Unassembled WGS sequence"/>
</dbReference>
<dbReference type="Pfam" id="PF10809">
    <property type="entry name" value="DUF2732"/>
    <property type="match status" value="1"/>
</dbReference>